<reference evidence="4" key="1">
    <citation type="journal article" date="2020" name="Stud. Mycol.">
        <title>101 Dothideomycetes genomes: a test case for predicting lifestyles and emergence of pathogens.</title>
        <authorList>
            <person name="Haridas S."/>
            <person name="Albert R."/>
            <person name="Binder M."/>
            <person name="Bloem J."/>
            <person name="Labutti K."/>
            <person name="Salamov A."/>
            <person name="Andreopoulos B."/>
            <person name="Baker S."/>
            <person name="Barry K."/>
            <person name="Bills G."/>
            <person name="Bluhm B."/>
            <person name="Cannon C."/>
            <person name="Castanera R."/>
            <person name="Culley D."/>
            <person name="Daum C."/>
            <person name="Ezra D."/>
            <person name="Gonzalez J."/>
            <person name="Henrissat B."/>
            <person name="Kuo A."/>
            <person name="Liang C."/>
            <person name="Lipzen A."/>
            <person name="Lutzoni F."/>
            <person name="Magnuson J."/>
            <person name="Mondo S."/>
            <person name="Nolan M."/>
            <person name="Ohm R."/>
            <person name="Pangilinan J."/>
            <person name="Park H.-J."/>
            <person name="Ramirez L."/>
            <person name="Alfaro M."/>
            <person name="Sun H."/>
            <person name="Tritt A."/>
            <person name="Yoshinaga Y."/>
            <person name="Zwiers L.-H."/>
            <person name="Turgeon B."/>
            <person name="Goodwin S."/>
            <person name="Spatafora J."/>
            <person name="Crous P."/>
            <person name="Grigoriev I."/>
        </authorList>
    </citation>
    <scope>NUCLEOTIDE SEQUENCE</scope>
    <source>
        <strain evidence="4">CBS 110217</strain>
    </source>
</reference>
<dbReference type="PANTHER" id="PTHR35392:SF3">
    <property type="entry name" value="ZN(2)-C6 FUNGAL-TYPE DOMAIN-CONTAINING PROTEIN"/>
    <property type="match status" value="1"/>
</dbReference>
<dbReference type="CDD" id="cd00067">
    <property type="entry name" value="GAL4"/>
    <property type="match status" value="1"/>
</dbReference>
<comment type="caution">
    <text evidence="4">The sequence shown here is derived from an EMBL/GenBank/DDBJ whole genome shotgun (WGS) entry which is preliminary data.</text>
</comment>
<evidence type="ECO:0000313" key="5">
    <source>
        <dbReference type="Proteomes" id="UP000799777"/>
    </source>
</evidence>
<keyword evidence="5" id="KW-1185">Reference proteome</keyword>
<dbReference type="SMART" id="SM00066">
    <property type="entry name" value="GAL4"/>
    <property type="match status" value="1"/>
</dbReference>
<proteinExistence type="predicted"/>
<dbReference type="PANTHER" id="PTHR35392">
    <property type="entry name" value="ZN(II)2CYS6 TRANSCRIPTION FACTOR (EUROFUNG)-RELATED-RELATED"/>
    <property type="match status" value="1"/>
</dbReference>
<name>A0A9P4LNG0_9PLEO</name>
<dbReference type="InterPro" id="IPR052973">
    <property type="entry name" value="Fungal_sec-metab_reg_TF"/>
</dbReference>
<dbReference type="SUPFAM" id="SSF57701">
    <property type="entry name" value="Zn2/Cys6 DNA-binding domain"/>
    <property type="match status" value="1"/>
</dbReference>
<evidence type="ECO:0000256" key="2">
    <source>
        <dbReference type="SAM" id="MobiDB-lite"/>
    </source>
</evidence>
<dbReference type="GO" id="GO:0000981">
    <property type="term" value="F:DNA-binding transcription factor activity, RNA polymerase II-specific"/>
    <property type="evidence" value="ECO:0007669"/>
    <property type="project" value="InterPro"/>
</dbReference>
<accession>A0A9P4LNG0</accession>
<dbReference type="PROSITE" id="PS50048">
    <property type="entry name" value="ZN2_CY6_FUNGAL_2"/>
    <property type="match status" value="1"/>
</dbReference>
<feature type="domain" description="Zn(2)-C6 fungal-type" evidence="3">
    <location>
        <begin position="363"/>
        <end position="398"/>
    </location>
</feature>
<dbReference type="GO" id="GO:0008270">
    <property type="term" value="F:zinc ion binding"/>
    <property type="evidence" value="ECO:0007669"/>
    <property type="project" value="InterPro"/>
</dbReference>
<sequence>MATNIYVSSPTEEWEGLMDWGEEIFDPMFYSNTNFTGQGNNLAQDYHIAESVNSEQPYIVSAPPSLADGPPSLEYTSIGGASSSFGQVYCTSPSFDTNATSPRLGQGNGQYFGSFDTCDRAISPLTSINDSPILDTRCEYIEDSLPPTRSLETTTETVFNPHITGSSHSFSGRDVRASQVFANVGTWTDQPQINIEPIAEGDEYIAEAAPIAIPYSHSQSFNSTFTSWPRSEEFARHFRSRAITIPQSSHRPASYKAATAQSQWTQRVPPALSVSPVTSRRPRSVALSRSNSRNGSRRSVASPSPTSASSEGFGWVSYHINSQTNRLAPTSTEGLQGRTPRGRKKGLTAEQRSHAALMRIIGACANCQRRKEKCDPGTPCKSCLDHYKGDLVNHPCRDRVLSDQSSAFLSDRLGWHPTARSLESFLGPNNFNILTGVTYKIPLNFGFGPELWLPVHALQIEDLHVHTHEHVIYTWPPVSSTGDMHTHAVLPAVLTTDAMSNLTKILDRHLALLVTNSFRQFPLFTSPLRILRDVYVYFRQLSGSPQSGTLHQALKLLVLVHIGGDITLPSPSADLALSQLVQSTMGITDDHIPTPCFIRSQFGRVMPGLALSLMKEVLSSLEQLLLNRECEDWPVTLAILITILMTVESIQYHAAKLPYHNSYDAPQFSNSEENHHLDDEAVKTLLAFYNACFSGCHARLRPDWEGEATQSQRASSPDDEFVENVRKAISRASGGGYLFQKVNERGKGDDMGYSFDRLVAKLLLLKP</sequence>
<evidence type="ECO:0000256" key="1">
    <source>
        <dbReference type="ARBA" id="ARBA00023242"/>
    </source>
</evidence>
<feature type="region of interest" description="Disordered" evidence="2">
    <location>
        <begin position="326"/>
        <end position="347"/>
    </location>
</feature>
<gene>
    <name evidence="4" type="ORF">EK21DRAFT_108570</name>
</gene>
<dbReference type="EMBL" id="ML978164">
    <property type="protein sequence ID" value="KAF2033781.1"/>
    <property type="molecule type" value="Genomic_DNA"/>
</dbReference>
<feature type="compositionally biased region" description="Low complexity" evidence="2">
    <location>
        <begin position="273"/>
        <end position="310"/>
    </location>
</feature>
<evidence type="ECO:0000259" key="3">
    <source>
        <dbReference type="PROSITE" id="PS50048"/>
    </source>
</evidence>
<dbReference type="Proteomes" id="UP000799777">
    <property type="component" value="Unassembled WGS sequence"/>
</dbReference>
<evidence type="ECO:0000313" key="4">
    <source>
        <dbReference type="EMBL" id="KAF2033781.1"/>
    </source>
</evidence>
<organism evidence="4 5">
    <name type="scientific">Setomelanomma holmii</name>
    <dbReference type="NCBI Taxonomy" id="210430"/>
    <lineage>
        <taxon>Eukaryota</taxon>
        <taxon>Fungi</taxon>
        <taxon>Dikarya</taxon>
        <taxon>Ascomycota</taxon>
        <taxon>Pezizomycotina</taxon>
        <taxon>Dothideomycetes</taxon>
        <taxon>Pleosporomycetidae</taxon>
        <taxon>Pleosporales</taxon>
        <taxon>Pleosporineae</taxon>
        <taxon>Phaeosphaeriaceae</taxon>
        <taxon>Setomelanomma</taxon>
    </lineage>
</organism>
<dbReference type="InterPro" id="IPR001138">
    <property type="entry name" value="Zn2Cys6_DnaBD"/>
</dbReference>
<dbReference type="InterPro" id="IPR036864">
    <property type="entry name" value="Zn2-C6_fun-type_DNA-bd_sf"/>
</dbReference>
<feature type="region of interest" description="Disordered" evidence="2">
    <location>
        <begin position="243"/>
        <end position="310"/>
    </location>
</feature>
<protein>
    <recommendedName>
        <fullName evidence="3">Zn(2)-C6 fungal-type domain-containing protein</fullName>
    </recommendedName>
</protein>
<dbReference type="OrthoDB" id="3921198at2759"/>
<keyword evidence="1" id="KW-0539">Nucleus</keyword>
<dbReference type="AlphaFoldDB" id="A0A9P4LNG0"/>